<gene>
    <name evidence="1" type="ORF">ERS007741_01856</name>
</gene>
<dbReference type="Proteomes" id="UP000048600">
    <property type="component" value="Unassembled WGS sequence"/>
</dbReference>
<organism evidence="1 2">
    <name type="scientific">Mycobacterium tuberculosis</name>
    <dbReference type="NCBI Taxonomy" id="1773"/>
    <lineage>
        <taxon>Bacteria</taxon>
        <taxon>Bacillati</taxon>
        <taxon>Actinomycetota</taxon>
        <taxon>Actinomycetes</taxon>
        <taxon>Mycobacteriales</taxon>
        <taxon>Mycobacteriaceae</taxon>
        <taxon>Mycobacterium</taxon>
        <taxon>Mycobacterium tuberculosis complex</taxon>
    </lineage>
</organism>
<reference evidence="1 2" key="1">
    <citation type="submission" date="2015-03" db="EMBL/GenBank/DDBJ databases">
        <authorList>
            <consortium name="Pathogen Informatics"/>
        </authorList>
    </citation>
    <scope>NUCLEOTIDE SEQUENCE [LARGE SCALE GENOMIC DNA]</scope>
    <source>
        <strain evidence="1 2">P00601463</strain>
    </source>
</reference>
<name>A0A655IXN2_MYCTX</name>
<evidence type="ECO:0000313" key="1">
    <source>
        <dbReference type="EMBL" id="COW22069.1"/>
    </source>
</evidence>
<accession>A0A655IXN2</accession>
<dbReference type="EMBL" id="CHKL01000181">
    <property type="protein sequence ID" value="COW22069.1"/>
    <property type="molecule type" value="Genomic_DNA"/>
</dbReference>
<dbReference type="AlphaFoldDB" id="A0A655IXN2"/>
<protein>
    <submittedName>
        <fullName evidence="1">Uncharacterized protein</fullName>
    </submittedName>
</protein>
<evidence type="ECO:0000313" key="2">
    <source>
        <dbReference type="Proteomes" id="UP000048600"/>
    </source>
</evidence>
<proteinExistence type="predicted"/>
<sequence length="49" mass="5261">MSQSVTEVLAVAGVGDQLARCSVHPPQLGTRQQRLPTGLLRLGHQLIDL</sequence>